<reference evidence="2 3" key="1">
    <citation type="submission" date="2021-03" db="EMBL/GenBank/DDBJ databases">
        <title>Metabolic Capacity of the Antarctic Cyanobacterium Phormidium pseudopriestleyi that Sustains Oxygenic Photosynthesis in the Presence of Hydrogen Sulfide.</title>
        <authorList>
            <person name="Lumian J.E."/>
            <person name="Jungblut A.D."/>
            <person name="Dillon M.L."/>
            <person name="Hawes I."/>
            <person name="Doran P.T."/>
            <person name="Mackey T.J."/>
            <person name="Dick G.J."/>
            <person name="Grettenberger C.L."/>
            <person name="Sumner D.Y."/>
        </authorList>
    </citation>
    <scope>NUCLEOTIDE SEQUENCE [LARGE SCALE GENOMIC DNA]</scope>
    <source>
        <strain evidence="2 3">FRX01</strain>
    </source>
</reference>
<accession>A0ABS3FVZ2</accession>
<evidence type="ECO:0000313" key="3">
    <source>
        <dbReference type="Proteomes" id="UP000664844"/>
    </source>
</evidence>
<dbReference type="Proteomes" id="UP000664844">
    <property type="component" value="Unassembled WGS sequence"/>
</dbReference>
<evidence type="ECO:0000256" key="1">
    <source>
        <dbReference type="SAM" id="MobiDB-lite"/>
    </source>
</evidence>
<dbReference type="Pfam" id="PF08872">
    <property type="entry name" value="KGK"/>
    <property type="match status" value="1"/>
</dbReference>
<comment type="caution">
    <text evidence="2">The sequence shown here is derived from an EMBL/GenBank/DDBJ whole genome shotgun (WGS) entry which is preliminary data.</text>
</comment>
<gene>
    <name evidence="2" type="ORF">J0895_17440</name>
</gene>
<dbReference type="EMBL" id="JAFLQW010000462">
    <property type="protein sequence ID" value="MBO0350816.1"/>
    <property type="molecule type" value="Genomic_DNA"/>
</dbReference>
<evidence type="ECO:0000313" key="2">
    <source>
        <dbReference type="EMBL" id="MBO0350816.1"/>
    </source>
</evidence>
<evidence type="ECO:0008006" key="4">
    <source>
        <dbReference type="Google" id="ProtNLM"/>
    </source>
</evidence>
<name>A0ABS3FVZ2_9CYAN</name>
<feature type="region of interest" description="Disordered" evidence="1">
    <location>
        <begin position="106"/>
        <end position="146"/>
    </location>
</feature>
<proteinExistence type="predicted"/>
<protein>
    <recommendedName>
        <fullName evidence="4">KGK domain-containing protein</fullName>
    </recommendedName>
</protein>
<organism evidence="2 3">
    <name type="scientific">Phormidium pseudopriestleyi FRX01</name>
    <dbReference type="NCBI Taxonomy" id="1759528"/>
    <lineage>
        <taxon>Bacteria</taxon>
        <taxon>Bacillati</taxon>
        <taxon>Cyanobacteriota</taxon>
        <taxon>Cyanophyceae</taxon>
        <taxon>Oscillatoriophycideae</taxon>
        <taxon>Oscillatoriales</taxon>
        <taxon>Oscillatoriaceae</taxon>
        <taxon>Phormidium</taxon>
    </lineage>
</organism>
<dbReference type="InterPro" id="IPR014971">
    <property type="entry name" value="KGK"/>
</dbReference>
<keyword evidence="3" id="KW-1185">Reference proteome</keyword>
<sequence length="146" mass="16460">MVMEENSILPECSDDDVVSFRGKLFKVSQLRKMMGHAMTEQNQLNHTLSNALKQKGLELGLTDTKEFLNQGVKGELLKITGQGWQKGKIKIKISLEFIPDVPEEALLSSGENSQMQTGADRPLPETDYSRGMPQSEKNGHRQRYPR</sequence>